<keyword evidence="2" id="KW-0539">Nucleus</keyword>
<dbReference type="InterPro" id="IPR003959">
    <property type="entry name" value="ATPase_AAA_core"/>
</dbReference>
<comment type="caution">
    <text evidence="5">The sequence shown here is derived from an EMBL/GenBank/DDBJ whole genome shotgun (WGS) entry which is preliminary data.</text>
</comment>
<feature type="non-terminal residue" evidence="5">
    <location>
        <position position="879"/>
    </location>
</feature>
<dbReference type="Gene3D" id="1.10.8.60">
    <property type="match status" value="1"/>
</dbReference>
<dbReference type="InterPro" id="IPR003593">
    <property type="entry name" value="AAA+_ATPase"/>
</dbReference>
<dbReference type="SUPFAM" id="SSF52540">
    <property type="entry name" value="P-loop containing nucleoside triphosphate hydrolases"/>
    <property type="match status" value="1"/>
</dbReference>
<dbReference type="AlphaFoldDB" id="A0A836FVG6"/>
<organism evidence="5 6">
    <name type="scientific">Acromyrmex heyeri</name>
    <dbReference type="NCBI Taxonomy" id="230685"/>
    <lineage>
        <taxon>Eukaryota</taxon>
        <taxon>Metazoa</taxon>
        <taxon>Ecdysozoa</taxon>
        <taxon>Arthropoda</taxon>
        <taxon>Hexapoda</taxon>
        <taxon>Insecta</taxon>
        <taxon>Pterygota</taxon>
        <taxon>Neoptera</taxon>
        <taxon>Endopterygota</taxon>
        <taxon>Hymenoptera</taxon>
        <taxon>Apocrita</taxon>
        <taxon>Aculeata</taxon>
        <taxon>Formicoidea</taxon>
        <taxon>Formicidae</taxon>
        <taxon>Myrmicinae</taxon>
        <taxon>Acromyrmex</taxon>
    </lineage>
</organism>
<dbReference type="Gene3D" id="3.40.50.300">
    <property type="entry name" value="P-loop containing nucleotide triphosphate hydrolases"/>
    <property type="match status" value="1"/>
</dbReference>
<evidence type="ECO:0000256" key="1">
    <source>
        <dbReference type="ARBA" id="ARBA00004123"/>
    </source>
</evidence>
<comment type="subcellular location">
    <subcellularLocation>
        <location evidence="1">Nucleus</location>
    </subcellularLocation>
</comment>
<dbReference type="EMBL" id="JAANIB010000464">
    <property type="protein sequence ID" value="KAG5345401.1"/>
    <property type="molecule type" value="Genomic_DNA"/>
</dbReference>
<dbReference type="SMART" id="SM00382">
    <property type="entry name" value="AAA"/>
    <property type="match status" value="1"/>
</dbReference>
<feature type="non-terminal residue" evidence="5">
    <location>
        <position position="1"/>
    </location>
</feature>
<gene>
    <name evidence="5" type="primary">Chtf18</name>
    <name evidence="5" type="ORF">G6Z77_0013270</name>
</gene>
<dbReference type="GO" id="GO:0005634">
    <property type="term" value="C:nucleus"/>
    <property type="evidence" value="ECO:0007669"/>
    <property type="project" value="UniProtKB-SubCell"/>
</dbReference>
<dbReference type="GO" id="GO:0005524">
    <property type="term" value="F:ATP binding"/>
    <property type="evidence" value="ECO:0007669"/>
    <property type="project" value="InterPro"/>
</dbReference>
<name>A0A836FVG6_9HYME</name>
<accession>A0A836FVG6</accession>
<evidence type="ECO:0000256" key="3">
    <source>
        <dbReference type="ARBA" id="ARBA00043975"/>
    </source>
</evidence>
<evidence type="ECO:0000313" key="5">
    <source>
        <dbReference type="EMBL" id="KAG5345401.1"/>
    </source>
</evidence>
<dbReference type="PANTHER" id="PTHR46765">
    <property type="entry name" value="P-LOOP CONTAINING NUCLEOSIDE TRIPHOSPHATE HYDROLASES SUPERFAMILY PROTEIN"/>
    <property type="match status" value="1"/>
</dbReference>
<protein>
    <submittedName>
        <fullName evidence="5">CTF18 protein</fullName>
    </submittedName>
</protein>
<feature type="domain" description="AAA+ ATPase" evidence="4">
    <location>
        <begin position="323"/>
        <end position="469"/>
    </location>
</feature>
<evidence type="ECO:0000256" key="2">
    <source>
        <dbReference type="ARBA" id="ARBA00023242"/>
    </source>
</evidence>
<dbReference type="Proteomes" id="UP000670152">
    <property type="component" value="Unassembled WGS sequence"/>
</dbReference>
<comment type="similarity">
    <text evidence="3">Belongs to the activator 1 small subunits family. CTF18 subfamily.</text>
</comment>
<evidence type="ECO:0000259" key="4">
    <source>
        <dbReference type="SMART" id="SM00382"/>
    </source>
</evidence>
<dbReference type="Pfam" id="PF00004">
    <property type="entry name" value="AAA"/>
    <property type="match status" value="1"/>
</dbReference>
<dbReference type="InterPro" id="IPR027417">
    <property type="entry name" value="P-loop_NTPase"/>
</dbReference>
<dbReference type="PANTHER" id="PTHR46765:SF1">
    <property type="entry name" value="P-LOOP CONTAINING NUCLEOSIDE TRIPHOSPHATE HYDROLASES SUPERFAMILY PROTEIN"/>
    <property type="match status" value="1"/>
</dbReference>
<evidence type="ECO:0000313" key="6">
    <source>
        <dbReference type="Proteomes" id="UP000670152"/>
    </source>
</evidence>
<reference evidence="5 6" key="1">
    <citation type="submission" date="2020-02" db="EMBL/GenBank/DDBJ databases">
        <title>Relaxed selection underlies rapid genomic changes in the transitions from sociality to social parasitism in ants.</title>
        <authorList>
            <person name="Bi X."/>
        </authorList>
    </citation>
    <scope>NUCLEOTIDE SEQUENCE [LARGE SCALE GENOMIC DNA]</scope>
    <source>
        <strain evidence="5">BGI-DK2014b</strain>
        <tissue evidence="5">Whole body</tissue>
    </source>
</reference>
<dbReference type="OrthoDB" id="2195431at2759"/>
<keyword evidence="6" id="KW-1185">Reference proteome</keyword>
<proteinExistence type="inferred from homology"/>
<dbReference type="InterPro" id="IPR053016">
    <property type="entry name" value="CTF18-RFC_complex"/>
</dbReference>
<sequence>MADEYPDLDMDEEFDLIHKADYEALRELEGGLFEKRQLPQSDPGSNNEISLTANNNKHQASVEIPLPVNADKVNNITSNNKKRGYEKYCDSIPSSSKKRSCDELLSDISNLLDMDISVDTYDDIIEEPKEKKLRWNQPKEVIKKILGVRQLLHENENTTKTNYNNKNNSISLRVPSWNFVAVTRSYDYQRLYIRIRNQQNDIKQSTNPIANLSSVPYQQLKMQAKEIMARKKELSGQPSSLCDITNIINDELWVDKYRPRSYIELLSDETVNRQLLHWLKLWDKIVFKRNVIKPKKKLPTFGKKDNVDDKKDIEEVDSKGYPIKRIALLSGPPGLGKTTLAHIAAKHAGYNVVEINASDERTPDKFRQILLASTEMKAVMGADPRPNCLIFDEIDGAPAASIELLLKFTQGKLIAKKKKKKEQSENMSDGCTRPIICICNEPYAPSLRALRAVAVIIPIQEVSPLRLAERLMDLARKEKLNVDFNDLVKIAERSGCDVRACIGALQYMGSSNLKDNLSLGLKDTRKSLFDSWRSILTIPMNKEGVLNISERIQNILRSVQNGIFHNYPEICDRKLNNVPMSLEWFQFYDLVISLVLHKQIWSLMPYTNYGFIAWHLYLARTQKMKLSYPTVTNEITQKSAKNTGILTAVRRVCGRDVFTLTTDIAGFLPDILTPKLRTVPSHLYSSKEKSDLARIINVMLEFGLSFVQEKNSQRGYIYNLDPNILEIGVFLNCNAHRSLAYAVQQIITQELEVERLKRASILTGLGEVNSENMAKPGNPEIVKNSVQNISSNVVNNTKQSTKDATSLKKIVYKDFFGNIITSGNKNGQKQNKTMNRISPKSQEKYSLMKNILTKHGVWYKYKEGCNNAVRRNVSMKKFL</sequence>
<dbReference type="CDD" id="cd00009">
    <property type="entry name" value="AAA"/>
    <property type="match status" value="1"/>
</dbReference>
<dbReference type="GO" id="GO:0016887">
    <property type="term" value="F:ATP hydrolysis activity"/>
    <property type="evidence" value="ECO:0007669"/>
    <property type="project" value="InterPro"/>
</dbReference>